<organism evidence="2 3">
    <name type="scientific">Rhynchosporium agropyri</name>
    <dbReference type="NCBI Taxonomy" id="914238"/>
    <lineage>
        <taxon>Eukaryota</taxon>
        <taxon>Fungi</taxon>
        <taxon>Dikarya</taxon>
        <taxon>Ascomycota</taxon>
        <taxon>Pezizomycotina</taxon>
        <taxon>Leotiomycetes</taxon>
        <taxon>Helotiales</taxon>
        <taxon>Ploettnerulaceae</taxon>
        <taxon>Rhynchosporium</taxon>
    </lineage>
</organism>
<name>A0A1E1K837_9HELO</name>
<dbReference type="Proteomes" id="UP000178912">
    <property type="component" value="Unassembled WGS sequence"/>
</dbReference>
<evidence type="ECO:0000313" key="2">
    <source>
        <dbReference type="EMBL" id="CZS94151.1"/>
    </source>
</evidence>
<dbReference type="AlphaFoldDB" id="A0A1E1K837"/>
<evidence type="ECO:0008006" key="4">
    <source>
        <dbReference type="Google" id="ProtNLM"/>
    </source>
</evidence>
<feature type="chain" id="PRO_5009445811" description="Secreted protein" evidence="1">
    <location>
        <begin position="25"/>
        <end position="57"/>
    </location>
</feature>
<evidence type="ECO:0000313" key="3">
    <source>
        <dbReference type="Proteomes" id="UP000178912"/>
    </source>
</evidence>
<feature type="signal peptide" evidence="1">
    <location>
        <begin position="1"/>
        <end position="24"/>
    </location>
</feature>
<keyword evidence="1" id="KW-0732">Signal</keyword>
<gene>
    <name evidence="2" type="ORF">RAG0_04200</name>
</gene>
<evidence type="ECO:0000256" key="1">
    <source>
        <dbReference type="SAM" id="SignalP"/>
    </source>
</evidence>
<accession>A0A1E1K837</accession>
<dbReference type="EMBL" id="FJUX01000017">
    <property type="protein sequence ID" value="CZS94151.1"/>
    <property type="molecule type" value="Genomic_DNA"/>
</dbReference>
<sequence>MFFISSSLALSTFSLVVQLISCRACHLQGSNSRSTGGKSRWTGDCGRCQPDSYSAPR</sequence>
<keyword evidence="3" id="KW-1185">Reference proteome</keyword>
<protein>
    <recommendedName>
        <fullName evidence="4">Secreted protein</fullName>
    </recommendedName>
</protein>
<reference evidence="3" key="1">
    <citation type="submission" date="2016-03" db="EMBL/GenBank/DDBJ databases">
        <authorList>
            <person name="Guldener U."/>
        </authorList>
    </citation>
    <scope>NUCLEOTIDE SEQUENCE [LARGE SCALE GENOMIC DNA]</scope>
    <source>
        <strain evidence="3">04CH-RAC-A.6.1</strain>
    </source>
</reference>
<proteinExistence type="predicted"/>